<feature type="signal peptide" evidence="2">
    <location>
        <begin position="1"/>
        <end position="15"/>
    </location>
</feature>
<protein>
    <recommendedName>
        <fullName evidence="3">DUF4794 domain-containing protein</fullName>
    </recommendedName>
</protein>
<evidence type="ECO:0000313" key="4">
    <source>
        <dbReference type="EMBL" id="KAG7295259.1"/>
    </source>
</evidence>
<evidence type="ECO:0000256" key="2">
    <source>
        <dbReference type="SAM" id="SignalP"/>
    </source>
</evidence>
<evidence type="ECO:0000313" key="5">
    <source>
        <dbReference type="Proteomes" id="UP000823941"/>
    </source>
</evidence>
<sequence length="77" mass="8241">MKELAVLLLVAAVAAEGPYAPSGWKPDGPAFELPSRPNHQAPQSPFLPVDPRNPSFRPDVDDVTVQGLPVTEVITII</sequence>
<dbReference type="Proteomes" id="UP000823941">
    <property type="component" value="Chromosome 31"/>
</dbReference>
<gene>
    <name evidence="4" type="ORF">JYU34_022260</name>
</gene>
<evidence type="ECO:0000259" key="3">
    <source>
        <dbReference type="Pfam" id="PF16042"/>
    </source>
</evidence>
<dbReference type="EMBL" id="JAHIBW010000031">
    <property type="protein sequence ID" value="KAG7295259.1"/>
    <property type="molecule type" value="Genomic_DNA"/>
</dbReference>
<proteinExistence type="predicted"/>
<feature type="region of interest" description="Disordered" evidence="1">
    <location>
        <begin position="20"/>
        <end position="60"/>
    </location>
</feature>
<organism evidence="4 5">
    <name type="scientific">Plutella xylostella</name>
    <name type="common">Diamondback moth</name>
    <name type="synonym">Plutella maculipennis</name>
    <dbReference type="NCBI Taxonomy" id="51655"/>
    <lineage>
        <taxon>Eukaryota</taxon>
        <taxon>Metazoa</taxon>
        <taxon>Ecdysozoa</taxon>
        <taxon>Arthropoda</taxon>
        <taxon>Hexapoda</taxon>
        <taxon>Insecta</taxon>
        <taxon>Pterygota</taxon>
        <taxon>Neoptera</taxon>
        <taxon>Endopterygota</taxon>
        <taxon>Lepidoptera</taxon>
        <taxon>Glossata</taxon>
        <taxon>Ditrysia</taxon>
        <taxon>Yponomeutoidea</taxon>
        <taxon>Plutellidae</taxon>
        <taxon>Plutella</taxon>
    </lineage>
</organism>
<dbReference type="Pfam" id="PF16042">
    <property type="entry name" value="DUF4794"/>
    <property type="match status" value="1"/>
</dbReference>
<reference evidence="4 5" key="1">
    <citation type="submission" date="2021-06" db="EMBL/GenBank/DDBJ databases">
        <title>A haploid diamondback moth (Plutella xylostella L.) genome assembly resolves 31 chromosomes and identifies a diamide resistance mutation.</title>
        <authorList>
            <person name="Ward C.M."/>
            <person name="Perry K.D."/>
            <person name="Baker G."/>
            <person name="Powis K."/>
            <person name="Heckel D.G."/>
            <person name="Baxter S.W."/>
        </authorList>
    </citation>
    <scope>NUCLEOTIDE SEQUENCE [LARGE SCALE GENOMIC DNA]</scope>
    <source>
        <strain evidence="4 5">LV</strain>
        <tissue evidence="4">Single pupa</tissue>
    </source>
</reference>
<evidence type="ECO:0000256" key="1">
    <source>
        <dbReference type="SAM" id="MobiDB-lite"/>
    </source>
</evidence>
<comment type="caution">
    <text evidence="4">The sequence shown here is derived from an EMBL/GenBank/DDBJ whole genome shotgun (WGS) entry which is preliminary data.</text>
</comment>
<name>A0ABQ7PQJ8_PLUXY</name>
<feature type="chain" id="PRO_5046692564" description="DUF4794 domain-containing protein" evidence="2">
    <location>
        <begin position="16"/>
        <end position="77"/>
    </location>
</feature>
<feature type="domain" description="DUF4794" evidence="3">
    <location>
        <begin position="17"/>
        <end position="59"/>
    </location>
</feature>
<keyword evidence="5" id="KW-1185">Reference proteome</keyword>
<dbReference type="InterPro" id="IPR032011">
    <property type="entry name" value="DUF4794"/>
</dbReference>
<keyword evidence="2" id="KW-0732">Signal</keyword>
<accession>A0ABQ7PQJ8</accession>